<comment type="caution">
    <text evidence="2">The sequence shown here is derived from an EMBL/GenBank/DDBJ whole genome shotgun (WGS) entry which is preliminary data.</text>
</comment>
<dbReference type="Pfam" id="PF13521">
    <property type="entry name" value="AAA_28"/>
    <property type="match status" value="1"/>
</dbReference>
<sequence length="176" mass="19980">MSTTVQRVVILGAESTGKSTLAKTLAAHYQTRWVPEYLRTFVDLHQRTPHAEEQFLIATMQRQHEAENEVFAHRFLFCDTSPLMTAIYSDYYFGGIDAPLGLLASQHDYAATIVTAPTTPWMPDGLQRESDDVRQQIHARLLRALAAANIAYQLVDGNVEARMMQVIDYLENTHRQ</sequence>
<organism evidence="2 3">
    <name type="scientific">Oxalicibacterium faecigallinarum</name>
    <dbReference type="NCBI Taxonomy" id="573741"/>
    <lineage>
        <taxon>Bacteria</taxon>
        <taxon>Pseudomonadati</taxon>
        <taxon>Pseudomonadota</taxon>
        <taxon>Betaproteobacteria</taxon>
        <taxon>Burkholderiales</taxon>
        <taxon>Oxalobacteraceae</taxon>
        <taxon>Oxalicibacterium</taxon>
    </lineage>
</organism>
<proteinExistence type="predicted"/>
<feature type="domain" description="NadR/Ttd14 AAA" evidence="1">
    <location>
        <begin position="7"/>
        <end position="162"/>
    </location>
</feature>
<dbReference type="SUPFAM" id="SSF52540">
    <property type="entry name" value="P-loop containing nucleoside triphosphate hydrolases"/>
    <property type="match status" value="1"/>
</dbReference>
<reference evidence="3" key="1">
    <citation type="journal article" date="2019" name="Int. J. Syst. Evol. Microbiol.">
        <title>The Global Catalogue of Microorganisms (GCM) 10K type strain sequencing project: providing services to taxonomists for standard genome sequencing and annotation.</title>
        <authorList>
            <consortium name="The Broad Institute Genomics Platform"/>
            <consortium name="The Broad Institute Genome Sequencing Center for Infectious Disease"/>
            <person name="Wu L."/>
            <person name="Ma J."/>
        </authorList>
    </citation>
    <scope>NUCLEOTIDE SEQUENCE [LARGE SCALE GENOMIC DNA]</scope>
    <source>
        <strain evidence="3">CCM 2767</strain>
    </source>
</reference>
<protein>
    <recommendedName>
        <fullName evidence="1">NadR/Ttd14 AAA domain-containing protein</fullName>
    </recommendedName>
</protein>
<dbReference type="RefSeq" id="WP_188380827.1">
    <property type="nucleotide sequence ID" value="NZ_BMDI01000001.1"/>
</dbReference>
<dbReference type="Proteomes" id="UP000642180">
    <property type="component" value="Unassembled WGS sequence"/>
</dbReference>
<dbReference type="InterPro" id="IPR027417">
    <property type="entry name" value="P-loop_NTPase"/>
</dbReference>
<accession>A0A8J3AUK1</accession>
<evidence type="ECO:0000313" key="3">
    <source>
        <dbReference type="Proteomes" id="UP000642180"/>
    </source>
</evidence>
<dbReference type="Gene3D" id="3.40.50.300">
    <property type="entry name" value="P-loop containing nucleotide triphosphate hydrolases"/>
    <property type="match status" value="1"/>
</dbReference>
<dbReference type="PANTHER" id="PTHR37512:SF1">
    <property type="entry name" value="NADR_TTD14 AAA DOMAIN-CONTAINING PROTEIN"/>
    <property type="match status" value="1"/>
</dbReference>
<evidence type="ECO:0000259" key="1">
    <source>
        <dbReference type="Pfam" id="PF13521"/>
    </source>
</evidence>
<keyword evidence="3" id="KW-1185">Reference proteome</keyword>
<dbReference type="AlphaFoldDB" id="A0A8J3AUK1"/>
<evidence type="ECO:0000313" key="2">
    <source>
        <dbReference type="EMBL" id="GGI19072.1"/>
    </source>
</evidence>
<name>A0A8J3AUK1_9BURK</name>
<dbReference type="InterPro" id="IPR038727">
    <property type="entry name" value="NadR/Ttd14_AAA_dom"/>
</dbReference>
<dbReference type="InterPro" id="IPR052735">
    <property type="entry name" value="NAD_biosynth-regulator"/>
</dbReference>
<dbReference type="PANTHER" id="PTHR37512">
    <property type="entry name" value="TRIFUNCTIONAL NAD BIOSYNTHESIS/REGULATOR PROTEIN NADR"/>
    <property type="match status" value="1"/>
</dbReference>
<dbReference type="EMBL" id="BMDI01000001">
    <property type="protein sequence ID" value="GGI19072.1"/>
    <property type="molecule type" value="Genomic_DNA"/>
</dbReference>
<gene>
    <name evidence="2" type="ORF">GCM10008066_17250</name>
</gene>